<dbReference type="RefSeq" id="XP_030756024.1">
    <property type="nucleotide sequence ID" value="XM_030900164.1"/>
</dbReference>
<dbReference type="AlphaFoldDB" id="A0A6J2XZB7"/>
<dbReference type="PANTHER" id="PTHR33053:SF24">
    <property type="entry name" value="TRANSPOSASE DOMAIN-CONTAINING PROTEIN"/>
    <property type="match status" value="1"/>
</dbReference>
<proteinExistence type="predicted"/>
<evidence type="ECO:0000313" key="3">
    <source>
        <dbReference type="RefSeq" id="XP_030756023.1"/>
    </source>
</evidence>
<accession>A0A6J2XZB7</accession>
<organism evidence="2 4">
    <name type="scientific">Sitophilus oryzae</name>
    <name type="common">Rice weevil</name>
    <name type="synonym">Curculio oryzae</name>
    <dbReference type="NCBI Taxonomy" id="7048"/>
    <lineage>
        <taxon>Eukaryota</taxon>
        <taxon>Metazoa</taxon>
        <taxon>Ecdysozoa</taxon>
        <taxon>Arthropoda</taxon>
        <taxon>Hexapoda</taxon>
        <taxon>Insecta</taxon>
        <taxon>Pterygota</taxon>
        <taxon>Neoptera</taxon>
        <taxon>Endopterygota</taxon>
        <taxon>Coleoptera</taxon>
        <taxon>Polyphaga</taxon>
        <taxon>Cucujiformia</taxon>
        <taxon>Curculionidae</taxon>
        <taxon>Dryophthorinae</taxon>
        <taxon>Sitophilus</taxon>
    </lineage>
</organism>
<dbReference type="RefSeq" id="XP_030756023.1">
    <property type="nucleotide sequence ID" value="XM_030900163.1"/>
</dbReference>
<evidence type="ECO:0000313" key="4">
    <source>
        <dbReference type="RefSeq" id="XP_030756024.1"/>
    </source>
</evidence>
<evidence type="ECO:0000313" key="2">
    <source>
        <dbReference type="Proteomes" id="UP000504635"/>
    </source>
</evidence>
<keyword evidence="2" id="KW-1185">Reference proteome</keyword>
<name>A0A6J2XZB7_SITOR</name>
<dbReference type="GeneID" id="115882241"/>
<gene>
    <name evidence="3 4" type="primary">LOC115882241</name>
</gene>
<sequence length="379" mass="42904">MEGRVVKKLSKRQQRRQIAAQVKCLIDDCSPVKGFSQPQEIPDSSPTPVKQFLESQYYVPDPPVPSEYQNISCSTSVASSSNVTSTGELQMISDESDSEYIFSDSDSNASSDDLDSDPLTSASTSSLTPNLANPSATFLRGWAIKNNLTHTSITELLTWFSSNPNICNLPKNARTLLKTPRQIDVRVIGNGKFYYIGLQKEIKRIFSKYESDSSINEFLYYLHFNIDGLPLHKSTKNCFWPILCRISNYPREHPFAVAIYYGTGKPPLNDFFSEFVNEVLELYQNHLQVNGKTIKVKCMSFCCDTPARSYVKATMAHNSYQGCDKCTVKGLYVNKRMVFLNSNAPPRTDEEFVHQAYGNYHKGVRVYVILVLVWYLAFL</sequence>
<evidence type="ECO:0000256" key="1">
    <source>
        <dbReference type="SAM" id="MobiDB-lite"/>
    </source>
</evidence>
<reference evidence="3 4" key="1">
    <citation type="submission" date="2025-04" db="UniProtKB">
        <authorList>
            <consortium name="RefSeq"/>
        </authorList>
    </citation>
    <scope>IDENTIFICATION</scope>
    <source>
        <tissue evidence="3 4">Gonads</tissue>
    </source>
</reference>
<dbReference type="PANTHER" id="PTHR33053">
    <property type="entry name" value="PROTEIN, PUTATIVE-RELATED"/>
    <property type="match status" value="1"/>
</dbReference>
<feature type="compositionally biased region" description="Low complexity" evidence="1">
    <location>
        <begin position="103"/>
        <end position="128"/>
    </location>
</feature>
<dbReference type="Proteomes" id="UP000504635">
    <property type="component" value="Unplaced"/>
</dbReference>
<protein>
    <submittedName>
        <fullName evidence="3 4">Uncharacterized protein LOC115882241 isoform X2</fullName>
    </submittedName>
</protein>
<feature type="region of interest" description="Disordered" evidence="1">
    <location>
        <begin position="100"/>
        <end position="128"/>
    </location>
</feature>
<dbReference type="OrthoDB" id="6762126at2759"/>